<dbReference type="InterPro" id="IPR001531">
    <property type="entry name" value="Zn_PLipaseC"/>
</dbReference>
<keyword evidence="2" id="KW-1185">Reference proteome</keyword>
<proteinExistence type="predicted"/>
<reference evidence="1 2" key="1">
    <citation type="submission" date="2007-07" db="EMBL/GenBank/DDBJ databases">
        <title>Complete sequence of Fervidobacterium nodosum Rt17-B1.</title>
        <authorList>
            <consortium name="US DOE Joint Genome Institute"/>
            <person name="Copeland A."/>
            <person name="Lucas S."/>
            <person name="Lapidus A."/>
            <person name="Barry K."/>
            <person name="Glavina del Rio T."/>
            <person name="Dalin E."/>
            <person name="Tice H."/>
            <person name="Pitluck S."/>
            <person name="Saunders E."/>
            <person name="Brettin T."/>
            <person name="Bruce D."/>
            <person name="Detter J.C."/>
            <person name="Han C."/>
            <person name="Schmutz J."/>
            <person name="Larimer F."/>
            <person name="Land M."/>
            <person name="Hauser L."/>
            <person name="Kyrpides N."/>
            <person name="Mikhailova N."/>
            <person name="Nelson K."/>
            <person name="Gogarten J.P."/>
            <person name="Noll K."/>
            <person name="Richardson P."/>
        </authorList>
    </citation>
    <scope>NUCLEOTIDE SEQUENCE [LARGE SCALE GENOMIC DNA]</scope>
    <source>
        <strain evidence="2">ATCC 35602 / DSM 5306 / Rt17-B1</strain>
    </source>
</reference>
<dbReference type="eggNOG" id="ENOG5032KU4">
    <property type="taxonomic scope" value="Bacteria"/>
</dbReference>
<dbReference type="STRING" id="381764.Fnod_0084"/>
<dbReference type="Proteomes" id="UP000002415">
    <property type="component" value="Chromosome"/>
</dbReference>
<organism evidence="1 2">
    <name type="scientific">Fervidobacterium nodosum (strain ATCC 35602 / DSM 5306 / Rt17-B1)</name>
    <dbReference type="NCBI Taxonomy" id="381764"/>
    <lineage>
        <taxon>Bacteria</taxon>
        <taxon>Thermotogati</taxon>
        <taxon>Thermotogota</taxon>
        <taxon>Thermotogae</taxon>
        <taxon>Thermotogales</taxon>
        <taxon>Fervidobacteriaceae</taxon>
        <taxon>Fervidobacterium</taxon>
    </lineage>
</organism>
<sequence>MKLIKSYEKVIVFGFVFSILLMTQAVIFAWSGHEVYTYFLAKSLNAPLDKLVEITPYSYKETRLYNTKYYYTDDFAGQRKFFDPLNISEFPEDKPPVDGKIPAFQILSIYAQFPDFGMDEGLNLSPMQALIGNSQGVRHMRYKLGIIEAFEGDKSFLYFVDMSKKAFEKRDEYWGYRFLSYALHYIEDLFQPYHESPGTFWEVLTSLFDKKVMKMLNNAHYTYDNYLVYLLVYSKNREEVVKIIEKTPARYVSKNYEKLINEVMMYSYSKFPQVHSELKKAFGDMLYERIPEIEDFKKLEEEGKLDKLYSVTKDIIVVMTGTIKGFLEEYLKSYQK</sequence>
<dbReference type="AlphaFoldDB" id="A7HJ68"/>
<dbReference type="EMBL" id="CP000771">
    <property type="protein sequence ID" value="ABS59951.1"/>
    <property type="molecule type" value="Genomic_DNA"/>
</dbReference>
<dbReference type="SUPFAM" id="SSF48537">
    <property type="entry name" value="Phospholipase C/P1 nuclease"/>
    <property type="match status" value="1"/>
</dbReference>
<dbReference type="GO" id="GO:0004629">
    <property type="term" value="F:phospholipase C activity"/>
    <property type="evidence" value="ECO:0007669"/>
    <property type="project" value="InterPro"/>
</dbReference>
<protein>
    <submittedName>
        <fullName evidence="1">Uncharacterized protein</fullName>
    </submittedName>
</protein>
<dbReference type="Gene3D" id="1.10.575.10">
    <property type="entry name" value="P1 Nuclease"/>
    <property type="match status" value="1"/>
</dbReference>
<dbReference type="RefSeq" id="WP_011993274.1">
    <property type="nucleotide sequence ID" value="NC_009718.1"/>
</dbReference>
<dbReference type="InterPro" id="IPR008947">
    <property type="entry name" value="PLipase_C/P1_nuclease_dom_sf"/>
</dbReference>
<evidence type="ECO:0000313" key="1">
    <source>
        <dbReference type="EMBL" id="ABS59951.1"/>
    </source>
</evidence>
<accession>A7HJ68</accession>
<reference evidence="1 2" key="2">
    <citation type="journal article" date="2009" name="Proc. Natl. Acad. Sci. U.S.A.">
        <title>On the chimeric nature, thermophilic origin, and phylogenetic placement of the Thermotogales.</title>
        <authorList>
            <person name="Zhaxybayeva O."/>
            <person name="Swithers K.S."/>
            <person name="Lapierre P."/>
            <person name="Fournier G.P."/>
            <person name="Bickhart D.M."/>
            <person name="DeBoy R.T."/>
            <person name="Nelson K.E."/>
            <person name="Nesbo C.L."/>
            <person name="Doolittle W.F."/>
            <person name="Gogarten J.P."/>
            <person name="Noll K.M."/>
        </authorList>
    </citation>
    <scope>NUCLEOTIDE SEQUENCE [LARGE SCALE GENOMIC DNA]</scope>
    <source>
        <strain evidence="2">ATCC 35602 / DSM 5306 / Rt17-B1</strain>
    </source>
</reference>
<name>A7HJ68_FERNB</name>
<evidence type="ECO:0000313" key="2">
    <source>
        <dbReference type="Proteomes" id="UP000002415"/>
    </source>
</evidence>
<dbReference type="CDD" id="cd11009">
    <property type="entry name" value="Zn_dep_PLPC"/>
    <property type="match status" value="1"/>
</dbReference>
<dbReference type="HOGENOM" id="CLU_862966_0_0_0"/>
<dbReference type="GO" id="GO:0008270">
    <property type="term" value="F:zinc ion binding"/>
    <property type="evidence" value="ECO:0007669"/>
    <property type="project" value="InterPro"/>
</dbReference>
<dbReference type="KEGG" id="fno:Fnod_0084"/>
<gene>
    <name evidence="1" type="ordered locus">Fnod_0084</name>
</gene>